<proteinExistence type="predicted"/>
<accession>A0ABS2PBD0</accession>
<keyword evidence="1" id="KW-0812">Transmembrane</keyword>
<keyword evidence="1" id="KW-0472">Membrane</keyword>
<evidence type="ECO:0000256" key="1">
    <source>
        <dbReference type="SAM" id="Phobius"/>
    </source>
</evidence>
<dbReference type="RefSeq" id="WP_204697070.1">
    <property type="nucleotide sequence ID" value="NZ_JAFBEC010000004.1"/>
</dbReference>
<comment type="caution">
    <text evidence="2">The sequence shown here is derived from an EMBL/GenBank/DDBJ whole genome shotgun (WGS) entry which is preliminary data.</text>
</comment>
<gene>
    <name evidence="2" type="ORF">JOD17_001813</name>
</gene>
<name>A0ABS2PBD0_9BACL</name>
<organism evidence="2 3">
    <name type="scientific">Geomicrobium sediminis</name>
    <dbReference type="NCBI Taxonomy" id="1347788"/>
    <lineage>
        <taxon>Bacteria</taxon>
        <taxon>Bacillati</taxon>
        <taxon>Bacillota</taxon>
        <taxon>Bacilli</taxon>
        <taxon>Bacillales</taxon>
        <taxon>Geomicrobium</taxon>
    </lineage>
</organism>
<dbReference type="EMBL" id="JAFBEC010000004">
    <property type="protein sequence ID" value="MBM7632719.1"/>
    <property type="molecule type" value="Genomic_DNA"/>
</dbReference>
<evidence type="ECO:0000313" key="3">
    <source>
        <dbReference type="Proteomes" id="UP000741863"/>
    </source>
</evidence>
<feature type="transmembrane region" description="Helical" evidence="1">
    <location>
        <begin position="34"/>
        <end position="52"/>
    </location>
</feature>
<keyword evidence="1" id="KW-1133">Transmembrane helix</keyword>
<reference evidence="2 3" key="1">
    <citation type="submission" date="2021-01" db="EMBL/GenBank/DDBJ databases">
        <title>Genomic Encyclopedia of Type Strains, Phase IV (KMG-IV): sequencing the most valuable type-strain genomes for metagenomic binning, comparative biology and taxonomic classification.</title>
        <authorList>
            <person name="Goeker M."/>
        </authorList>
    </citation>
    <scope>NUCLEOTIDE SEQUENCE [LARGE SCALE GENOMIC DNA]</scope>
    <source>
        <strain evidence="2 3">DSM 25540</strain>
    </source>
</reference>
<sequence>MVIGNVLAVVFTSFMIWITQRHTLKQNNNKKLTVLFFSFLSAATILGLLIALDVNIPSFATASTKFVKQLRGL</sequence>
<feature type="transmembrane region" description="Helical" evidence="1">
    <location>
        <begin position="6"/>
        <end position="22"/>
    </location>
</feature>
<dbReference type="Proteomes" id="UP000741863">
    <property type="component" value="Unassembled WGS sequence"/>
</dbReference>
<evidence type="ECO:0000313" key="2">
    <source>
        <dbReference type="EMBL" id="MBM7632719.1"/>
    </source>
</evidence>
<protein>
    <submittedName>
        <fullName evidence="2">Uncharacterized protein</fullName>
    </submittedName>
</protein>
<keyword evidence="3" id="KW-1185">Reference proteome</keyword>